<evidence type="ECO:0000256" key="7">
    <source>
        <dbReference type="ARBA" id="ARBA00023242"/>
    </source>
</evidence>
<organism evidence="9 10">
    <name type="scientific">Pyrocoelia pectoralis</name>
    <dbReference type="NCBI Taxonomy" id="417401"/>
    <lineage>
        <taxon>Eukaryota</taxon>
        <taxon>Metazoa</taxon>
        <taxon>Ecdysozoa</taxon>
        <taxon>Arthropoda</taxon>
        <taxon>Hexapoda</taxon>
        <taxon>Insecta</taxon>
        <taxon>Pterygota</taxon>
        <taxon>Neoptera</taxon>
        <taxon>Endopterygota</taxon>
        <taxon>Coleoptera</taxon>
        <taxon>Polyphaga</taxon>
        <taxon>Elateriformia</taxon>
        <taxon>Elateroidea</taxon>
        <taxon>Lampyridae</taxon>
        <taxon>Lampyrinae</taxon>
        <taxon>Pyrocoelia</taxon>
    </lineage>
</organism>
<sequence length="382" mass="43687">MDDFDIIALFGMDDGVNEQNNALGLMLNDIMEPLPELDDLEVRERGERARNQNYYETIVPQYDNFLFKEHFRMSRATFEDLVNVIGHAIPGNPNYLVALRKKVMFSVWMLAKPESFLAAGDRFGLPKSTGHYVFKEIVTIVASLLPNYITWPDKGRCHDEEVVFRRRSHGFPGVVGAIDGCHIQIKAPTGNPIDFYNRNKVHSIILQGVCDHKGRFIDVFIGMPGRMHDARVFRQSDLFEQLSNAENPLLPPNMHLLGDSAYPLMTNLMTPFRDNGHLTREQSIYNIKLSSIRSIIERAFGLLKGKFRRLQYLDVSHLDMGNSMIAAACVIHNFLIDRHEVNFENEAPVDEAMHIPNDDRNDVPNEDLLAVNKRNRIVQLVQ</sequence>
<dbReference type="GO" id="GO:0005634">
    <property type="term" value="C:nucleus"/>
    <property type="evidence" value="ECO:0007669"/>
    <property type="project" value="UniProtKB-SubCell"/>
</dbReference>
<dbReference type="PANTHER" id="PTHR22930:SF292">
    <property type="entry name" value="DDE TNP4 DOMAIN-CONTAINING PROTEIN"/>
    <property type="match status" value="1"/>
</dbReference>
<dbReference type="GO" id="GO:0016787">
    <property type="term" value="F:hydrolase activity"/>
    <property type="evidence" value="ECO:0007669"/>
    <property type="project" value="UniProtKB-KW"/>
</dbReference>
<keyword evidence="7" id="KW-0539">Nucleus</keyword>
<dbReference type="GO" id="GO:0004518">
    <property type="term" value="F:nuclease activity"/>
    <property type="evidence" value="ECO:0007669"/>
    <property type="project" value="UniProtKB-KW"/>
</dbReference>
<evidence type="ECO:0000256" key="5">
    <source>
        <dbReference type="ARBA" id="ARBA00022723"/>
    </source>
</evidence>
<dbReference type="Pfam" id="PF13359">
    <property type="entry name" value="DDE_Tnp_4"/>
    <property type="match status" value="1"/>
</dbReference>
<evidence type="ECO:0000256" key="1">
    <source>
        <dbReference type="ARBA" id="ARBA00001968"/>
    </source>
</evidence>
<comment type="similarity">
    <text evidence="3">Belongs to the HARBI1 family.</text>
</comment>
<evidence type="ECO:0000256" key="6">
    <source>
        <dbReference type="ARBA" id="ARBA00022801"/>
    </source>
</evidence>
<comment type="caution">
    <text evidence="9">The sequence shown here is derived from an EMBL/GenBank/DDBJ whole genome shotgun (WGS) entry which is preliminary data.</text>
</comment>
<dbReference type="PANTHER" id="PTHR22930">
    <property type="match status" value="1"/>
</dbReference>
<comment type="cofactor">
    <cofactor evidence="1">
        <name>a divalent metal cation</name>
        <dbReference type="ChEBI" id="CHEBI:60240"/>
    </cofactor>
</comment>
<evidence type="ECO:0000259" key="8">
    <source>
        <dbReference type="Pfam" id="PF13359"/>
    </source>
</evidence>
<keyword evidence="6" id="KW-0378">Hydrolase</keyword>
<keyword evidence="10" id="KW-1185">Reference proteome</keyword>
<dbReference type="GO" id="GO:0046872">
    <property type="term" value="F:metal ion binding"/>
    <property type="evidence" value="ECO:0007669"/>
    <property type="project" value="UniProtKB-KW"/>
</dbReference>
<accession>A0AAN7ZU01</accession>
<evidence type="ECO:0000256" key="4">
    <source>
        <dbReference type="ARBA" id="ARBA00022722"/>
    </source>
</evidence>
<dbReference type="Proteomes" id="UP001329430">
    <property type="component" value="Chromosome 2"/>
</dbReference>
<keyword evidence="5" id="KW-0479">Metal-binding</keyword>
<comment type="subcellular location">
    <subcellularLocation>
        <location evidence="2">Nucleus</location>
    </subcellularLocation>
</comment>
<proteinExistence type="inferred from homology"/>
<dbReference type="InterPro" id="IPR045249">
    <property type="entry name" value="HARBI1-like"/>
</dbReference>
<name>A0AAN7ZU01_9COLE</name>
<evidence type="ECO:0000256" key="2">
    <source>
        <dbReference type="ARBA" id="ARBA00004123"/>
    </source>
</evidence>
<evidence type="ECO:0000256" key="3">
    <source>
        <dbReference type="ARBA" id="ARBA00006958"/>
    </source>
</evidence>
<gene>
    <name evidence="9" type="ORF">RI129_002988</name>
</gene>
<dbReference type="EMBL" id="JAVRBK010000002">
    <property type="protein sequence ID" value="KAK5648096.1"/>
    <property type="molecule type" value="Genomic_DNA"/>
</dbReference>
<evidence type="ECO:0000313" key="9">
    <source>
        <dbReference type="EMBL" id="KAK5648096.1"/>
    </source>
</evidence>
<protein>
    <recommendedName>
        <fullName evidence="8">DDE Tnp4 domain-containing protein</fullName>
    </recommendedName>
</protein>
<keyword evidence="4" id="KW-0540">Nuclease</keyword>
<reference evidence="9 10" key="1">
    <citation type="journal article" date="2024" name="Insects">
        <title>An Improved Chromosome-Level Genome Assembly of the Firefly Pyrocoelia pectoralis.</title>
        <authorList>
            <person name="Fu X."/>
            <person name="Meyer-Rochow V.B."/>
            <person name="Ballantyne L."/>
            <person name="Zhu X."/>
        </authorList>
    </citation>
    <scope>NUCLEOTIDE SEQUENCE [LARGE SCALE GENOMIC DNA]</scope>
    <source>
        <strain evidence="9">XCY_ONT2</strain>
    </source>
</reference>
<dbReference type="AlphaFoldDB" id="A0AAN7ZU01"/>
<evidence type="ECO:0000313" key="10">
    <source>
        <dbReference type="Proteomes" id="UP001329430"/>
    </source>
</evidence>
<dbReference type="InterPro" id="IPR027806">
    <property type="entry name" value="HARBI1_dom"/>
</dbReference>
<feature type="domain" description="DDE Tnp4" evidence="8">
    <location>
        <begin position="178"/>
        <end position="333"/>
    </location>
</feature>